<reference evidence="1" key="1">
    <citation type="journal article" date="2017" name="Nature">
        <title>The sunflower genome provides insights into oil metabolism, flowering and Asterid evolution.</title>
        <authorList>
            <person name="Badouin H."/>
            <person name="Gouzy J."/>
            <person name="Grassa C.J."/>
            <person name="Murat F."/>
            <person name="Staton S.E."/>
            <person name="Cottret L."/>
            <person name="Lelandais-Briere C."/>
            <person name="Owens G.L."/>
            <person name="Carrere S."/>
            <person name="Mayjonade B."/>
            <person name="Legrand L."/>
            <person name="Gill N."/>
            <person name="Kane N.C."/>
            <person name="Bowers J.E."/>
            <person name="Hubner S."/>
            <person name="Bellec A."/>
            <person name="Berard A."/>
            <person name="Berges H."/>
            <person name="Blanchet N."/>
            <person name="Boniface M.C."/>
            <person name="Brunel D."/>
            <person name="Catrice O."/>
            <person name="Chaidir N."/>
            <person name="Claudel C."/>
            <person name="Donnadieu C."/>
            <person name="Faraut T."/>
            <person name="Fievet G."/>
            <person name="Helmstetter N."/>
            <person name="King M."/>
            <person name="Knapp S.J."/>
            <person name="Lai Z."/>
            <person name="Le Paslier M.C."/>
            <person name="Lippi Y."/>
            <person name="Lorenzon L."/>
            <person name="Mandel J.R."/>
            <person name="Marage G."/>
            <person name="Marchand G."/>
            <person name="Marquand E."/>
            <person name="Bret-Mestries E."/>
            <person name="Morien E."/>
            <person name="Nambeesan S."/>
            <person name="Nguyen T."/>
            <person name="Pegot-Espagnet P."/>
            <person name="Pouilly N."/>
            <person name="Raftis F."/>
            <person name="Sallet E."/>
            <person name="Schiex T."/>
            <person name="Thomas J."/>
            <person name="Vandecasteele C."/>
            <person name="Vares D."/>
            <person name="Vear F."/>
            <person name="Vautrin S."/>
            <person name="Crespi M."/>
            <person name="Mangin B."/>
            <person name="Burke J.M."/>
            <person name="Salse J."/>
            <person name="Munos S."/>
            <person name="Vincourt P."/>
            <person name="Rieseberg L.H."/>
            <person name="Langlade N.B."/>
        </authorList>
    </citation>
    <scope>NUCLEOTIDE SEQUENCE</scope>
    <source>
        <tissue evidence="1">Leaves</tissue>
    </source>
</reference>
<keyword evidence="2" id="KW-1185">Reference proteome</keyword>
<sequence length="83" mass="9845">MKCLNQTYKHLAARLHILPQVNYETEYQRVPPYTLHGNLHYPVLSVQQDNIEFVNGRNKQTAQHNKHKDEKNQENLQIIILLI</sequence>
<dbReference type="Gramene" id="mRNA:HanXRQr2_Chr13g0583101">
    <property type="protein sequence ID" value="CDS:HanXRQr2_Chr13g0583101.1"/>
    <property type="gene ID" value="HanXRQr2_Chr13g0583101"/>
</dbReference>
<name>A0A9K3EH35_HELAN</name>
<dbReference type="AlphaFoldDB" id="A0A9K3EH35"/>
<dbReference type="EMBL" id="MNCJ02000328">
    <property type="protein sequence ID" value="KAF5772943.1"/>
    <property type="molecule type" value="Genomic_DNA"/>
</dbReference>
<reference evidence="1" key="2">
    <citation type="submission" date="2020-06" db="EMBL/GenBank/DDBJ databases">
        <title>Helianthus annuus Genome sequencing and assembly Release 2.</title>
        <authorList>
            <person name="Gouzy J."/>
            <person name="Langlade N."/>
            <person name="Munos S."/>
        </authorList>
    </citation>
    <scope>NUCLEOTIDE SEQUENCE</scope>
    <source>
        <tissue evidence="1">Leaves</tissue>
    </source>
</reference>
<comment type="caution">
    <text evidence="1">The sequence shown here is derived from an EMBL/GenBank/DDBJ whole genome shotgun (WGS) entry which is preliminary data.</text>
</comment>
<dbReference type="Proteomes" id="UP000215914">
    <property type="component" value="Unassembled WGS sequence"/>
</dbReference>
<organism evidence="1 2">
    <name type="scientific">Helianthus annuus</name>
    <name type="common">Common sunflower</name>
    <dbReference type="NCBI Taxonomy" id="4232"/>
    <lineage>
        <taxon>Eukaryota</taxon>
        <taxon>Viridiplantae</taxon>
        <taxon>Streptophyta</taxon>
        <taxon>Embryophyta</taxon>
        <taxon>Tracheophyta</taxon>
        <taxon>Spermatophyta</taxon>
        <taxon>Magnoliopsida</taxon>
        <taxon>eudicotyledons</taxon>
        <taxon>Gunneridae</taxon>
        <taxon>Pentapetalae</taxon>
        <taxon>asterids</taxon>
        <taxon>campanulids</taxon>
        <taxon>Asterales</taxon>
        <taxon>Asteraceae</taxon>
        <taxon>Asteroideae</taxon>
        <taxon>Heliantheae alliance</taxon>
        <taxon>Heliantheae</taxon>
        <taxon>Helianthus</taxon>
    </lineage>
</organism>
<gene>
    <name evidence="1" type="ORF">HanXRQr2_Chr13g0583101</name>
</gene>
<protein>
    <submittedName>
        <fullName evidence="1">Uncharacterized protein</fullName>
    </submittedName>
</protein>
<evidence type="ECO:0000313" key="2">
    <source>
        <dbReference type="Proteomes" id="UP000215914"/>
    </source>
</evidence>
<evidence type="ECO:0000313" key="1">
    <source>
        <dbReference type="EMBL" id="KAF5772943.1"/>
    </source>
</evidence>
<accession>A0A9K3EH35</accession>
<proteinExistence type="predicted"/>